<evidence type="ECO:0000259" key="1">
    <source>
        <dbReference type="Pfam" id="PF00501"/>
    </source>
</evidence>
<dbReference type="GO" id="GO:0008610">
    <property type="term" value="P:lipid biosynthetic process"/>
    <property type="evidence" value="ECO:0007669"/>
    <property type="project" value="UniProtKB-ARBA"/>
</dbReference>
<dbReference type="InterPro" id="IPR042099">
    <property type="entry name" value="ANL_N_sf"/>
</dbReference>
<dbReference type="Gene3D" id="3.40.50.12780">
    <property type="entry name" value="N-terminal domain of ligase-like"/>
    <property type="match status" value="1"/>
</dbReference>
<evidence type="ECO:0000313" key="4">
    <source>
        <dbReference type="Proteomes" id="UP000547510"/>
    </source>
</evidence>
<dbReference type="Pfam" id="PF00501">
    <property type="entry name" value="AMP-binding"/>
    <property type="match status" value="1"/>
</dbReference>
<comment type="caution">
    <text evidence="3">The sequence shown here is derived from an EMBL/GenBank/DDBJ whole genome shotgun (WGS) entry which is preliminary data.</text>
</comment>
<name>A0A841CTI8_9PSEU</name>
<dbReference type="Proteomes" id="UP000547510">
    <property type="component" value="Unassembled WGS sequence"/>
</dbReference>
<reference evidence="3 4" key="1">
    <citation type="submission" date="2020-08" db="EMBL/GenBank/DDBJ databases">
        <title>Genomic Encyclopedia of Type Strains, Phase III (KMG-III): the genomes of soil and plant-associated and newly described type strains.</title>
        <authorList>
            <person name="Whitman W."/>
        </authorList>
    </citation>
    <scope>NUCLEOTIDE SEQUENCE [LARGE SCALE GENOMIC DNA]</scope>
    <source>
        <strain evidence="3 4">CECT 8640</strain>
    </source>
</reference>
<dbReference type="SUPFAM" id="SSF56801">
    <property type="entry name" value="Acetyl-CoA synthetase-like"/>
    <property type="match status" value="1"/>
</dbReference>
<gene>
    <name evidence="3" type="ORF">FHS29_007238</name>
</gene>
<dbReference type="GO" id="GO:0043041">
    <property type="term" value="P:amino acid activation for nonribosomal peptide biosynthetic process"/>
    <property type="evidence" value="ECO:0007669"/>
    <property type="project" value="TreeGrafter"/>
</dbReference>
<dbReference type="EMBL" id="JACHJN010000018">
    <property type="protein sequence ID" value="MBB5960610.1"/>
    <property type="molecule type" value="Genomic_DNA"/>
</dbReference>
<dbReference type="AlphaFoldDB" id="A0A841CTI8"/>
<dbReference type="InterPro" id="IPR000873">
    <property type="entry name" value="AMP-dep_synth/lig_dom"/>
</dbReference>
<dbReference type="SUPFAM" id="SSF52777">
    <property type="entry name" value="CoA-dependent acyltransferases"/>
    <property type="match status" value="2"/>
</dbReference>
<sequence length="743" mass="80559">MTARTLPLSAVQAAIWFGQQLAPASPAYNTAEYVVIEGAMDRARLMWAVRTAVAEADSLHARFPLDQGQPTQVIEPVRDWRFPVLDLTVEADPFAVALEWMRQDVRTTVDLASGPLFAEALFELADHRWVWYQRVHHIALDGYAFSLLARRVADLYTGTEGVRFGSLECVADIDRTYRDSPQLREDASFWRDYLAGLPEPPRLAGRVAAIDGHALRCARTLSRKDADGWRELARAAEVGWPELVIAAVAAYLHRATGAHEVVLGLPVMGRLGTAVARVPAVVMNIVPVRVAVGPVDPLPAVAREVAGQLRRIRPHQRYRHEQLRRDLNLVGGDRALFGPVVNVMPFDNDLRFGEHRGRVHNLAAGPVEDLSIGVRASSEAAGLEVELDGNPALYGHEDLARHRDRLLRLLDQAVRDPDRPVGRMALAEVAVASRARRPPAPDVVDLIRRHAATHPDAVAIEQYGVRLTYARLIAEADELAGRLRDRGAGTDVPVALLMRRRPETVVAVLAVLIAGAAYVPLDPDAPEEHTRALLEATGSPITLGENGALAGSAAAQPGAATADRLAYIIHTSGSTGRPHGVLVSRAALAEFVRAATERYGITATDRVLQFAVLHFDASVEEVFLTLCAGATLVLRSEEMARSADGFLLYCDEARITVLDLPTAFWHELAHTVTTRQGLPASVRLVIIGGEAASAAVVDRWVEAVPHVRLINSYGPTEATVVACAADLNGKAVGAATVAEEVRR</sequence>
<accession>A0A841CTI8</accession>
<dbReference type="GO" id="GO:0005737">
    <property type="term" value="C:cytoplasm"/>
    <property type="evidence" value="ECO:0007669"/>
    <property type="project" value="TreeGrafter"/>
</dbReference>
<dbReference type="InterPro" id="IPR001242">
    <property type="entry name" value="Condensation_dom"/>
</dbReference>
<dbReference type="RefSeq" id="WP_184698956.1">
    <property type="nucleotide sequence ID" value="NZ_JACHJN010000018.1"/>
</dbReference>
<feature type="domain" description="Condensation" evidence="2">
    <location>
        <begin position="4"/>
        <end position="427"/>
    </location>
</feature>
<dbReference type="GO" id="GO:0044550">
    <property type="term" value="P:secondary metabolite biosynthetic process"/>
    <property type="evidence" value="ECO:0007669"/>
    <property type="project" value="TreeGrafter"/>
</dbReference>
<organism evidence="3 4">
    <name type="scientific">Saccharothrix tamanrassetensis</name>
    <dbReference type="NCBI Taxonomy" id="1051531"/>
    <lineage>
        <taxon>Bacteria</taxon>
        <taxon>Bacillati</taxon>
        <taxon>Actinomycetota</taxon>
        <taxon>Actinomycetes</taxon>
        <taxon>Pseudonocardiales</taxon>
        <taxon>Pseudonocardiaceae</taxon>
        <taxon>Saccharothrix</taxon>
    </lineage>
</organism>
<dbReference type="GO" id="GO:0003824">
    <property type="term" value="F:catalytic activity"/>
    <property type="evidence" value="ECO:0007669"/>
    <property type="project" value="InterPro"/>
</dbReference>
<dbReference type="Pfam" id="PF00668">
    <property type="entry name" value="Condensation"/>
    <property type="match status" value="1"/>
</dbReference>
<feature type="domain" description="AMP-dependent synthetase/ligase" evidence="1">
    <location>
        <begin position="448"/>
        <end position="728"/>
    </location>
</feature>
<dbReference type="PANTHER" id="PTHR45527">
    <property type="entry name" value="NONRIBOSOMAL PEPTIDE SYNTHETASE"/>
    <property type="match status" value="1"/>
</dbReference>
<dbReference type="Gene3D" id="3.30.559.10">
    <property type="entry name" value="Chloramphenicol acetyltransferase-like domain"/>
    <property type="match status" value="1"/>
</dbReference>
<keyword evidence="4" id="KW-1185">Reference proteome</keyword>
<evidence type="ECO:0000313" key="3">
    <source>
        <dbReference type="EMBL" id="MBB5960610.1"/>
    </source>
</evidence>
<dbReference type="GO" id="GO:0031177">
    <property type="term" value="F:phosphopantetheine binding"/>
    <property type="evidence" value="ECO:0007669"/>
    <property type="project" value="TreeGrafter"/>
</dbReference>
<proteinExistence type="predicted"/>
<dbReference type="Gene3D" id="3.30.559.30">
    <property type="entry name" value="Nonribosomal peptide synthetase, condensation domain"/>
    <property type="match status" value="1"/>
</dbReference>
<protein>
    <submittedName>
        <fullName evidence="3">Nonribosomal peptide synthetase MxcG</fullName>
    </submittedName>
</protein>
<dbReference type="InterPro" id="IPR023213">
    <property type="entry name" value="CAT-like_dom_sf"/>
</dbReference>
<evidence type="ECO:0000259" key="2">
    <source>
        <dbReference type="Pfam" id="PF00668"/>
    </source>
</evidence>
<dbReference type="PANTHER" id="PTHR45527:SF1">
    <property type="entry name" value="FATTY ACID SYNTHASE"/>
    <property type="match status" value="1"/>
</dbReference>